<gene>
    <name evidence="1" type="ORF">QPK29_002595</name>
</gene>
<accession>A0ACC7M4T8</accession>
<dbReference type="EMBL" id="JASNRB020000002">
    <property type="protein sequence ID" value="MFJ1466588.1"/>
    <property type="molecule type" value="Genomic_DNA"/>
</dbReference>
<dbReference type="Proteomes" id="UP001168096">
    <property type="component" value="Unassembled WGS sequence"/>
</dbReference>
<sequence>MKRLLAAMLLAALALPACADADADADAARRRLQQRAEGGEPAAMFLLAHMLADGEGGLPDAAAARAWLARAAELEYPEALQELALSEPDPQRADMLMRAAAHALAHRAHRH</sequence>
<reference evidence="1" key="1">
    <citation type="submission" date="2024-11" db="EMBL/GenBank/DDBJ databases">
        <title>Description of Massilia orientalis sp. nov., isolated from rhizosphere soil of Ageratina adenophora.</title>
        <authorList>
            <person name="Wang Y."/>
        </authorList>
    </citation>
    <scope>NUCLEOTIDE SEQUENCE</scope>
    <source>
        <strain evidence="1">YIM B02787</strain>
    </source>
</reference>
<comment type="caution">
    <text evidence="1">The sequence shown here is derived from an EMBL/GenBank/DDBJ whole genome shotgun (WGS) entry which is preliminary data.</text>
</comment>
<protein>
    <submittedName>
        <fullName evidence="1">Uncharacterized protein</fullName>
    </submittedName>
</protein>
<proteinExistence type="predicted"/>
<name>A0ACC7M4T8_9BURK</name>
<keyword evidence="2" id="KW-1185">Reference proteome</keyword>
<organism evidence="1 2">
    <name type="scientific">Massilia orientalis</name>
    <dbReference type="NCBI Taxonomy" id="3050128"/>
    <lineage>
        <taxon>Bacteria</taxon>
        <taxon>Pseudomonadati</taxon>
        <taxon>Pseudomonadota</taxon>
        <taxon>Betaproteobacteria</taxon>
        <taxon>Burkholderiales</taxon>
        <taxon>Oxalobacteraceae</taxon>
        <taxon>Telluria group</taxon>
        <taxon>Massilia</taxon>
    </lineage>
</organism>
<evidence type="ECO:0000313" key="2">
    <source>
        <dbReference type="Proteomes" id="UP001168096"/>
    </source>
</evidence>
<evidence type="ECO:0000313" key="1">
    <source>
        <dbReference type="EMBL" id="MFJ1466588.1"/>
    </source>
</evidence>